<gene>
    <name evidence="1" type="ORF">DLAC_11067</name>
</gene>
<evidence type="ECO:0000313" key="2">
    <source>
        <dbReference type="Proteomes" id="UP000076078"/>
    </source>
</evidence>
<dbReference type="Gene3D" id="3.80.10.10">
    <property type="entry name" value="Ribonuclease Inhibitor"/>
    <property type="match status" value="2"/>
</dbReference>
<keyword evidence="2" id="KW-1185">Reference proteome</keyword>
<reference evidence="1 2" key="1">
    <citation type="submission" date="2015-12" db="EMBL/GenBank/DDBJ databases">
        <title>Dictyostelia acquired genes for synthesis and detection of signals that induce cell-type specialization by lateral gene transfer from prokaryotes.</title>
        <authorList>
            <person name="Gloeckner G."/>
            <person name="Schaap P."/>
        </authorList>
    </citation>
    <scope>NUCLEOTIDE SEQUENCE [LARGE SCALE GENOMIC DNA]</scope>
    <source>
        <strain evidence="1 2">TK</strain>
    </source>
</reference>
<accession>A0A151Z342</accession>
<dbReference type="SUPFAM" id="SSF52047">
    <property type="entry name" value="RNI-like"/>
    <property type="match status" value="2"/>
</dbReference>
<proteinExistence type="predicted"/>
<sequence>MTLLPNYLIIQILRNLINFCDKIEYLNSFLVRFTLVSKDWNQNVIPKLHCINTLNYEDGIEQCSKRQFQRIIKSGVTFELSFRPDITGSEDVQYLVKDLTTKLSVLRLTRNFDDFPKIKLINLSVYNCPSGLEFLDHQYLIDKGINLDIFVLPDLDDTPTICQTLLTLPNIITLFLMDIQHCLKFTKDFPSLSTLTNLTLFTITFTTIEDFYAIIDNATKLDFLDIEKIDFSEFILNPYDKIIERIVNSPCSKTLETLGLTNSQGSISYSSILMLIQYLVKLTRLSLFSEKLIVDSYNQPTSSGKIQYMSLEFDQIDSPTFDMLDIFSHFSLVSLSISPGTLCNHDLTKDLCSRPIFRDLSALTITKLLNCTENEDLSKQESLTTYFINKVISANIKSLISLNISCTKKDSPFIFKEFKESLQRNTSLTHLNINHIDIDNCIEFLENSPPTIRKIQVIMLDLVTSSFRRIIKPLQKHKYLLSFDVNKCSVSCDIIPLYLEILKYNKTLTSLQFPTSYSKDAVTPEQLSELKRILNSNDQINTIRTNNDDILALLPIYMCKGNRY</sequence>
<evidence type="ECO:0000313" key="1">
    <source>
        <dbReference type="EMBL" id="KYQ88369.1"/>
    </source>
</evidence>
<dbReference type="InterPro" id="IPR032675">
    <property type="entry name" value="LRR_dom_sf"/>
</dbReference>
<name>A0A151Z342_TIELA</name>
<dbReference type="InParanoid" id="A0A151Z342"/>
<dbReference type="Proteomes" id="UP000076078">
    <property type="component" value="Unassembled WGS sequence"/>
</dbReference>
<protein>
    <recommendedName>
        <fullName evidence="3">F-box domain-containing protein</fullName>
    </recommendedName>
</protein>
<organism evidence="1 2">
    <name type="scientific">Tieghemostelium lacteum</name>
    <name type="common">Slime mold</name>
    <name type="synonym">Dictyostelium lacteum</name>
    <dbReference type="NCBI Taxonomy" id="361077"/>
    <lineage>
        <taxon>Eukaryota</taxon>
        <taxon>Amoebozoa</taxon>
        <taxon>Evosea</taxon>
        <taxon>Eumycetozoa</taxon>
        <taxon>Dictyostelia</taxon>
        <taxon>Dictyosteliales</taxon>
        <taxon>Raperosteliaceae</taxon>
        <taxon>Tieghemostelium</taxon>
    </lineage>
</organism>
<dbReference type="EMBL" id="LODT01000051">
    <property type="protein sequence ID" value="KYQ88369.1"/>
    <property type="molecule type" value="Genomic_DNA"/>
</dbReference>
<dbReference type="AlphaFoldDB" id="A0A151Z342"/>
<comment type="caution">
    <text evidence="1">The sequence shown here is derived from an EMBL/GenBank/DDBJ whole genome shotgun (WGS) entry which is preliminary data.</text>
</comment>
<evidence type="ECO:0008006" key="3">
    <source>
        <dbReference type="Google" id="ProtNLM"/>
    </source>
</evidence>